<evidence type="ECO:0000256" key="12">
    <source>
        <dbReference type="ARBA" id="ARBA00036824"/>
    </source>
</evidence>
<dbReference type="EMBL" id="JAGTXO010000004">
    <property type="protein sequence ID" value="KAG8468613.1"/>
    <property type="molecule type" value="Genomic_DNA"/>
</dbReference>
<keyword evidence="19" id="KW-1185">Reference proteome</keyword>
<evidence type="ECO:0000256" key="8">
    <source>
        <dbReference type="ARBA" id="ARBA00023136"/>
    </source>
</evidence>
<keyword evidence="7" id="KW-1133">Transmembrane helix</keyword>
<comment type="catalytic activity">
    <reaction evidence="12">
        <text>Successive hydrolysis of beta-D-glucose units from the non-reducing ends of (1-&gt;3)-beta-D-glucans, releasing alpha-glucose.</text>
        <dbReference type="EC" id="3.2.1.58"/>
    </reaction>
</comment>
<dbReference type="GO" id="GO:0005576">
    <property type="term" value="C:extracellular region"/>
    <property type="evidence" value="ECO:0007669"/>
    <property type="project" value="TreeGrafter"/>
</dbReference>
<evidence type="ECO:0000259" key="17">
    <source>
        <dbReference type="Pfam" id="PF00150"/>
    </source>
</evidence>
<evidence type="ECO:0000313" key="19">
    <source>
        <dbReference type="Proteomes" id="UP000751190"/>
    </source>
</evidence>
<dbReference type="GO" id="GO:0009251">
    <property type="term" value="P:glucan catabolic process"/>
    <property type="evidence" value="ECO:0007669"/>
    <property type="project" value="TreeGrafter"/>
</dbReference>
<evidence type="ECO:0000256" key="11">
    <source>
        <dbReference type="ARBA" id="ARBA00023316"/>
    </source>
</evidence>
<dbReference type="GO" id="GO:0005886">
    <property type="term" value="C:plasma membrane"/>
    <property type="evidence" value="ECO:0007669"/>
    <property type="project" value="UniProtKB-SubCell"/>
</dbReference>
<dbReference type="OMA" id="YEKQAGW"/>
<dbReference type="PANTHER" id="PTHR31297">
    <property type="entry name" value="GLUCAN ENDO-1,6-BETA-GLUCOSIDASE B"/>
    <property type="match status" value="1"/>
</dbReference>
<evidence type="ECO:0000256" key="7">
    <source>
        <dbReference type="ARBA" id="ARBA00022989"/>
    </source>
</evidence>
<evidence type="ECO:0000256" key="4">
    <source>
        <dbReference type="ARBA" id="ARBA00022692"/>
    </source>
</evidence>
<evidence type="ECO:0000256" key="16">
    <source>
        <dbReference type="RuleBase" id="RU361153"/>
    </source>
</evidence>
<evidence type="ECO:0000256" key="10">
    <source>
        <dbReference type="ARBA" id="ARBA00023295"/>
    </source>
</evidence>
<accession>A0A8J5XNS5</accession>
<sequence length="454" mass="49201">MACVCYALSARIERPDCFSRARTACAAALAGLLVFTVANGAMWSASATARTDPAGASWREAHAGLVGANVGGWLLAERWLTDRGQSALSVGALKSPYEIAGAEGAIDERSLSIRLRAAGRLDALDAWRDAYVTRADFAAMRAAGLNAVRVPFGWWLVARTDDPDGYHRGKGLRYLDDAMRWAEAEGLEVVLDLHGAPGSQNGRQTAGHEAAPQWMPDHFDAERCVEVLEIVARRYAASRALVGITLLNEPELPMVILAPFYARAYAAVRAAGCAPSRVAVIINLYAMDAVLSDGWALNRLMPPSTHPNVIYDVHVYFAFMPLALHALLSLRTLTSVVVWVQAMAVHLSGRFCIIGEWSLRLPFAGTLAAELDAMTPSRRDALLREFGARQLDAYGSQAGCVGVFFWTWNAPEHESMWSFQRAVANGWLAPARVSRLGARLRERAAPVGRGAGSE</sequence>
<evidence type="ECO:0000256" key="9">
    <source>
        <dbReference type="ARBA" id="ARBA00023180"/>
    </source>
</evidence>
<gene>
    <name evidence="18" type="ORF">KFE25_013696</name>
</gene>
<evidence type="ECO:0000256" key="2">
    <source>
        <dbReference type="ARBA" id="ARBA00005641"/>
    </source>
</evidence>
<dbReference type="InterPro" id="IPR050386">
    <property type="entry name" value="Glycosyl_hydrolase_5"/>
</dbReference>
<reference evidence="18" key="1">
    <citation type="submission" date="2021-05" db="EMBL/GenBank/DDBJ databases">
        <title>The genome of the haptophyte Pavlova lutheri (Diacronema luteri, Pavlovales) - a model for lipid biosynthesis in eukaryotic algae.</title>
        <authorList>
            <person name="Hulatt C.J."/>
            <person name="Posewitz M.C."/>
        </authorList>
    </citation>
    <scope>NUCLEOTIDE SEQUENCE</scope>
    <source>
        <strain evidence="18">NIVA-4/92</strain>
    </source>
</reference>
<proteinExistence type="inferred from homology"/>
<evidence type="ECO:0000313" key="18">
    <source>
        <dbReference type="EMBL" id="KAG8468613.1"/>
    </source>
</evidence>
<keyword evidence="5 16" id="KW-0378">Hydrolase</keyword>
<dbReference type="Gene3D" id="3.20.20.80">
    <property type="entry name" value="Glycosidases"/>
    <property type="match status" value="1"/>
</dbReference>
<evidence type="ECO:0000256" key="5">
    <source>
        <dbReference type="ARBA" id="ARBA00022801"/>
    </source>
</evidence>
<dbReference type="EC" id="3.2.1.58" evidence="14"/>
<dbReference type="PANTHER" id="PTHR31297:SF34">
    <property type="entry name" value="GLUCAN 1,3-BETA-GLUCOSIDASE 2"/>
    <property type="match status" value="1"/>
</dbReference>
<evidence type="ECO:0000256" key="6">
    <source>
        <dbReference type="ARBA" id="ARBA00022968"/>
    </source>
</evidence>
<evidence type="ECO:0000256" key="13">
    <source>
        <dbReference type="ARBA" id="ARBA00037126"/>
    </source>
</evidence>
<keyword evidence="8" id="KW-0472">Membrane</keyword>
<dbReference type="OrthoDB" id="62120at2759"/>
<keyword evidence="9" id="KW-0325">Glycoprotein</keyword>
<comment type="subcellular location">
    <subcellularLocation>
        <location evidence="1">Cell membrane</location>
        <topology evidence="1">Single-pass type II membrane protein</topology>
    </subcellularLocation>
</comment>
<protein>
    <recommendedName>
        <fullName evidence="14">glucan 1,3-beta-glucosidase</fullName>
        <ecNumber evidence="14">3.2.1.58</ecNumber>
    </recommendedName>
    <alternativeName>
        <fullName evidence="15">Exo-1,3-beta-glucanase D</fullName>
    </alternativeName>
</protein>
<keyword evidence="11" id="KW-0961">Cell wall biogenesis/degradation</keyword>
<keyword evidence="10 16" id="KW-0326">Glycosidase</keyword>
<dbReference type="InterPro" id="IPR017853">
    <property type="entry name" value="GH"/>
</dbReference>
<evidence type="ECO:0000256" key="3">
    <source>
        <dbReference type="ARBA" id="ARBA00022475"/>
    </source>
</evidence>
<dbReference type="Proteomes" id="UP000751190">
    <property type="component" value="Unassembled WGS sequence"/>
</dbReference>
<comment type="function">
    <text evidence="13">Glucosidase involved in the degradation of cellulosic biomass. Active on lichenan.</text>
</comment>
<organism evidence="18 19">
    <name type="scientific">Diacronema lutheri</name>
    <name type="common">Unicellular marine alga</name>
    <name type="synonym">Monochrysis lutheri</name>
    <dbReference type="NCBI Taxonomy" id="2081491"/>
    <lineage>
        <taxon>Eukaryota</taxon>
        <taxon>Haptista</taxon>
        <taxon>Haptophyta</taxon>
        <taxon>Pavlovophyceae</taxon>
        <taxon>Pavlovales</taxon>
        <taxon>Pavlovaceae</taxon>
        <taxon>Diacronema</taxon>
    </lineage>
</organism>
<dbReference type="Pfam" id="PF00150">
    <property type="entry name" value="Cellulase"/>
    <property type="match status" value="1"/>
</dbReference>
<dbReference type="GO" id="GO:0071555">
    <property type="term" value="P:cell wall organization"/>
    <property type="evidence" value="ECO:0007669"/>
    <property type="project" value="UniProtKB-KW"/>
</dbReference>
<keyword evidence="6" id="KW-0735">Signal-anchor</keyword>
<keyword evidence="4" id="KW-0812">Transmembrane</keyword>
<evidence type="ECO:0000256" key="15">
    <source>
        <dbReference type="ARBA" id="ARBA00041260"/>
    </source>
</evidence>
<dbReference type="AlphaFoldDB" id="A0A8J5XNS5"/>
<feature type="domain" description="Glycoside hydrolase family 5" evidence="17">
    <location>
        <begin position="127"/>
        <end position="317"/>
    </location>
</feature>
<dbReference type="GO" id="GO:0009986">
    <property type="term" value="C:cell surface"/>
    <property type="evidence" value="ECO:0007669"/>
    <property type="project" value="TreeGrafter"/>
</dbReference>
<evidence type="ECO:0000256" key="1">
    <source>
        <dbReference type="ARBA" id="ARBA00004401"/>
    </source>
</evidence>
<name>A0A8J5XNS5_DIALT</name>
<dbReference type="InterPro" id="IPR001547">
    <property type="entry name" value="Glyco_hydro_5"/>
</dbReference>
<comment type="similarity">
    <text evidence="2 16">Belongs to the glycosyl hydrolase 5 (cellulase A) family.</text>
</comment>
<keyword evidence="3" id="KW-1003">Cell membrane</keyword>
<comment type="caution">
    <text evidence="18">The sequence shown here is derived from an EMBL/GenBank/DDBJ whole genome shotgun (WGS) entry which is preliminary data.</text>
</comment>
<dbReference type="GO" id="GO:0004338">
    <property type="term" value="F:glucan exo-1,3-beta-glucosidase activity"/>
    <property type="evidence" value="ECO:0007669"/>
    <property type="project" value="UniProtKB-EC"/>
</dbReference>
<dbReference type="SUPFAM" id="SSF51445">
    <property type="entry name" value="(Trans)glycosidases"/>
    <property type="match status" value="1"/>
</dbReference>
<evidence type="ECO:0000256" key="14">
    <source>
        <dbReference type="ARBA" id="ARBA00038929"/>
    </source>
</evidence>